<dbReference type="Gene3D" id="3.60.10.10">
    <property type="entry name" value="Endonuclease/exonuclease/phosphatase"/>
    <property type="match status" value="1"/>
</dbReference>
<feature type="domain" description="Reverse transcriptase" evidence="2">
    <location>
        <begin position="602"/>
        <end position="723"/>
    </location>
</feature>
<dbReference type="SUPFAM" id="SSF56672">
    <property type="entry name" value="DNA/RNA polymerases"/>
    <property type="match status" value="1"/>
</dbReference>
<dbReference type="CDD" id="cd01650">
    <property type="entry name" value="RT_nLTR_like"/>
    <property type="match status" value="1"/>
</dbReference>
<dbReference type="SUPFAM" id="SSF56219">
    <property type="entry name" value="DNase I-like"/>
    <property type="match status" value="1"/>
</dbReference>
<sequence length="1028" mass="116518">MTIFESSTSPNFPPSSTSTLPKSSTLSTTANLNHIFTPDIGSSLTPHIPYATYPPTTLSNTPPPQSQMHAIVTTTPSLISSTPAPTLFPNSNSQSSKENLHPNRMFKRQTDAPTMRQMLKRCRNQHHTAVTSFSSKGDCSHQNVSSASKDSDAPQVGLSGGLMLLWNDDIVLQLNTFGPCYFDSWLSDASDTKFHFTAFYGAHTVRNRMYSWILLRRLYDIAPMHPWLIIVDFNEIISNANKSGGSLRSESQMTVFRNALDHCHLNDPPFHGDSFTWAKDRTAPSTLKERLDWCFVNDVWSSNFQQPKVSHLDFFHSDHRAITAEIFTQATVQEHKRRSRFRFEKLWLSDPDSKSIISNSWLSNCSMDPISYVLHNLETCATSLQQWHIKKYGRMKKNIADAQLKVDSLNNSSLPTHDTAAAIKHHESVLNELLEQEEMYWQQRSRIDWMQLGDKNTKFFHSKASARRSNNRITSLKTEDGSTYTSKADMSNVIQDYFATLFQTSHIDCTALDATLSTIPESVTADMNVVLLKPFSKDDVQLALHSMGPDKSPGIDGMSAMFYQKHWDIVGNLVTEAVLSVLNDGADPSPLNSTIITLIPKIKKAKFMKDFRPISLCNVVSKLITKILVVRFKEILPHVILETQSAFLPSRLITDNILVAFELIHGIKHKTAGRKGVAAMKLDMSKAFDRVEWSFIKAVMDRMGFANEWTSLIMTCLTTNNFTFLLNGELTGSHEEHLESSCLAIKRCLDIYHQASGQVLNPDKSVLSFSPNTTLAAQVQFHRVLSMPISECHEKYLGLPAYTDRDKQKLFSEIKEKVWRLMRTWNDKLFSIGAKLDGGMGFRSFIHYNQALLAKQSWRLLDNPSSLLSRLLKSRYFPHNSFLEAPHGHSPSFTWQGILHGRELLQPGLRWKVGEGRDINCVTDPWILGHTKFQPIHYAGPPNTVVTNLITEDRQWNKQLLDEFFSSIDVDRILTIPLSYFSANDHLIWHHHSSGIYNVHSGYHHAASLEDSDLSSTSNSPSNWWKYF</sequence>
<feature type="compositionally biased region" description="Polar residues" evidence="1">
    <location>
        <begin position="132"/>
        <end position="148"/>
    </location>
</feature>
<dbReference type="Pfam" id="PF00078">
    <property type="entry name" value="RVT_1"/>
    <property type="match status" value="1"/>
</dbReference>
<evidence type="ECO:0000256" key="1">
    <source>
        <dbReference type="SAM" id="MobiDB-lite"/>
    </source>
</evidence>
<feature type="region of interest" description="Disordered" evidence="1">
    <location>
        <begin position="1"/>
        <end position="25"/>
    </location>
</feature>
<dbReference type="InterPro" id="IPR036691">
    <property type="entry name" value="Endo/exonu/phosph_ase_sf"/>
</dbReference>
<reference evidence="3" key="2">
    <citation type="submission" date="2021-03" db="UniProtKB">
        <authorList>
            <consortium name="EnsemblPlants"/>
        </authorList>
    </citation>
    <scope>IDENTIFICATION</scope>
</reference>
<organism evidence="3 4">
    <name type="scientific">Cannabis sativa</name>
    <name type="common">Hemp</name>
    <name type="synonym">Marijuana</name>
    <dbReference type="NCBI Taxonomy" id="3483"/>
    <lineage>
        <taxon>Eukaryota</taxon>
        <taxon>Viridiplantae</taxon>
        <taxon>Streptophyta</taxon>
        <taxon>Embryophyta</taxon>
        <taxon>Tracheophyta</taxon>
        <taxon>Spermatophyta</taxon>
        <taxon>Magnoliopsida</taxon>
        <taxon>eudicotyledons</taxon>
        <taxon>Gunneridae</taxon>
        <taxon>Pentapetalae</taxon>
        <taxon>rosids</taxon>
        <taxon>fabids</taxon>
        <taxon>Rosales</taxon>
        <taxon>Cannabaceae</taxon>
        <taxon>Cannabis</taxon>
    </lineage>
</organism>
<feature type="region of interest" description="Disordered" evidence="1">
    <location>
        <begin position="132"/>
        <end position="153"/>
    </location>
</feature>
<dbReference type="InterPro" id="IPR000477">
    <property type="entry name" value="RT_dom"/>
</dbReference>
<reference evidence="3" key="1">
    <citation type="submission" date="2018-11" db="EMBL/GenBank/DDBJ databases">
        <authorList>
            <person name="Grassa J C."/>
        </authorList>
    </citation>
    <scope>NUCLEOTIDE SEQUENCE [LARGE SCALE GENOMIC DNA]</scope>
</reference>
<dbReference type="Gramene" id="evm.model.04.1467">
    <property type="protein sequence ID" value="cds.evm.model.04.1467"/>
    <property type="gene ID" value="evm.TU.04.1467"/>
</dbReference>
<dbReference type="EnsemblPlants" id="evm.model.04.1467">
    <property type="protein sequence ID" value="cds.evm.model.04.1467"/>
    <property type="gene ID" value="evm.TU.04.1467"/>
</dbReference>
<dbReference type="EMBL" id="UZAU01000389">
    <property type="status" value="NOT_ANNOTATED_CDS"/>
    <property type="molecule type" value="Genomic_DNA"/>
</dbReference>
<protein>
    <recommendedName>
        <fullName evidence="2">Reverse transcriptase domain-containing protein</fullName>
    </recommendedName>
</protein>
<evidence type="ECO:0000313" key="4">
    <source>
        <dbReference type="Proteomes" id="UP000596661"/>
    </source>
</evidence>
<dbReference type="InterPro" id="IPR043502">
    <property type="entry name" value="DNA/RNA_pol_sf"/>
</dbReference>
<dbReference type="AlphaFoldDB" id="A0A803PD72"/>
<evidence type="ECO:0000313" key="3">
    <source>
        <dbReference type="EnsemblPlants" id="cds.evm.model.04.1467"/>
    </source>
</evidence>
<keyword evidence="4" id="KW-1185">Reference proteome</keyword>
<accession>A0A803PD72</accession>
<dbReference type="InterPro" id="IPR052343">
    <property type="entry name" value="Retrotransposon-Effector_Assoc"/>
</dbReference>
<proteinExistence type="predicted"/>
<name>A0A803PD72_CANSA</name>
<dbReference type="PANTHER" id="PTHR46890:SF48">
    <property type="entry name" value="RNA-DIRECTED DNA POLYMERASE"/>
    <property type="match status" value="1"/>
</dbReference>
<dbReference type="PANTHER" id="PTHR46890">
    <property type="entry name" value="NON-LTR RETROLELEMENT REVERSE TRANSCRIPTASE-LIKE PROTEIN-RELATED"/>
    <property type="match status" value="1"/>
</dbReference>
<dbReference type="Proteomes" id="UP000596661">
    <property type="component" value="Chromosome 4"/>
</dbReference>
<evidence type="ECO:0000259" key="2">
    <source>
        <dbReference type="Pfam" id="PF00078"/>
    </source>
</evidence>